<dbReference type="PROSITE" id="PS50253">
    <property type="entry name" value="COX3"/>
    <property type="match status" value="1"/>
</dbReference>
<dbReference type="RefSeq" id="WP_321391237.1">
    <property type="nucleotide sequence ID" value="NZ_CP139487.1"/>
</dbReference>
<dbReference type="InterPro" id="IPR024791">
    <property type="entry name" value="Cyt_c/ubiquinol_Oxase_su3"/>
</dbReference>
<evidence type="ECO:0000313" key="10">
    <source>
        <dbReference type="EMBL" id="WPU63806.1"/>
    </source>
</evidence>
<evidence type="ECO:0000256" key="3">
    <source>
        <dbReference type="ARBA" id="ARBA00022475"/>
    </source>
</evidence>
<feature type="transmembrane region" description="Helical" evidence="8">
    <location>
        <begin position="124"/>
        <end position="146"/>
    </location>
</feature>
<evidence type="ECO:0000256" key="1">
    <source>
        <dbReference type="ARBA" id="ARBA00004651"/>
    </source>
</evidence>
<evidence type="ECO:0000256" key="8">
    <source>
        <dbReference type="SAM" id="Phobius"/>
    </source>
</evidence>
<dbReference type="GO" id="GO:0004129">
    <property type="term" value="F:cytochrome-c oxidase activity"/>
    <property type="evidence" value="ECO:0007669"/>
    <property type="project" value="InterPro"/>
</dbReference>
<dbReference type="GO" id="GO:0005886">
    <property type="term" value="C:plasma membrane"/>
    <property type="evidence" value="ECO:0007669"/>
    <property type="project" value="UniProtKB-SubCell"/>
</dbReference>
<feature type="transmembrane region" description="Helical" evidence="8">
    <location>
        <begin position="167"/>
        <end position="184"/>
    </location>
</feature>
<evidence type="ECO:0000256" key="6">
    <source>
        <dbReference type="ARBA" id="ARBA00023136"/>
    </source>
</evidence>
<dbReference type="PANTHER" id="PTHR11403">
    <property type="entry name" value="CYTOCHROME C OXIDASE SUBUNIT III"/>
    <property type="match status" value="1"/>
</dbReference>
<evidence type="ECO:0000313" key="11">
    <source>
        <dbReference type="Proteomes" id="UP001324634"/>
    </source>
</evidence>
<feature type="domain" description="Heme-copper oxidase subunit III family profile" evidence="9">
    <location>
        <begin position="16"/>
        <end position="185"/>
    </location>
</feature>
<feature type="transmembrane region" description="Helical" evidence="8">
    <location>
        <begin position="86"/>
        <end position="104"/>
    </location>
</feature>
<keyword evidence="11" id="KW-1185">Reference proteome</keyword>
<keyword evidence="3" id="KW-1003">Cell membrane</keyword>
<evidence type="ECO:0000256" key="4">
    <source>
        <dbReference type="ARBA" id="ARBA00022692"/>
    </source>
</evidence>
<feature type="transmembrane region" description="Helical" evidence="8">
    <location>
        <begin position="57"/>
        <end position="74"/>
    </location>
</feature>
<keyword evidence="5 8" id="KW-1133">Transmembrane helix</keyword>
<dbReference type="PANTHER" id="PTHR11403:SF2">
    <property type="entry name" value="CYTOCHROME BO(3) UBIQUINOL OXIDASE SUBUNIT 3"/>
    <property type="match status" value="1"/>
</dbReference>
<dbReference type="InterPro" id="IPR000298">
    <property type="entry name" value="Cyt_c_oxidase-like_su3"/>
</dbReference>
<keyword evidence="4 7" id="KW-0812">Transmembrane</keyword>
<dbReference type="InterPro" id="IPR035973">
    <property type="entry name" value="Cyt_c_oxidase_su3-like_sf"/>
</dbReference>
<dbReference type="SUPFAM" id="SSF81452">
    <property type="entry name" value="Cytochrome c oxidase subunit III-like"/>
    <property type="match status" value="1"/>
</dbReference>
<gene>
    <name evidence="10" type="ORF">SOO65_14015</name>
</gene>
<comment type="similarity">
    <text evidence="2 7">Belongs to the cytochrome c oxidase subunit 3 family.</text>
</comment>
<accession>A0AAX4HKQ3</accession>
<dbReference type="Gene3D" id="1.20.120.80">
    <property type="entry name" value="Cytochrome c oxidase, subunit III, four-helix bundle"/>
    <property type="match status" value="1"/>
</dbReference>
<protein>
    <submittedName>
        <fullName evidence="10">Cytochrome c oxidase subunit 3</fullName>
    </submittedName>
</protein>
<proteinExistence type="inferred from homology"/>
<dbReference type="AlphaFoldDB" id="A0AAX4HKQ3"/>
<comment type="subcellular location">
    <subcellularLocation>
        <location evidence="1 7">Cell membrane</location>
        <topology evidence="1 7">Multi-pass membrane protein</topology>
    </subcellularLocation>
</comment>
<dbReference type="EMBL" id="CP139487">
    <property type="protein sequence ID" value="WPU63806.1"/>
    <property type="molecule type" value="Genomic_DNA"/>
</dbReference>
<evidence type="ECO:0000256" key="7">
    <source>
        <dbReference type="RuleBase" id="RU003376"/>
    </source>
</evidence>
<reference evidence="10 11" key="1">
    <citation type="submission" date="2023-11" db="EMBL/GenBank/DDBJ databases">
        <title>Peredibacter starrii A3.12.</title>
        <authorList>
            <person name="Mitchell R.J."/>
        </authorList>
    </citation>
    <scope>NUCLEOTIDE SEQUENCE [LARGE SCALE GENOMIC DNA]</scope>
    <source>
        <strain evidence="10 11">A3.12</strain>
    </source>
</reference>
<dbReference type="KEGG" id="psti:SOO65_14015"/>
<organism evidence="10 11">
    <name type="scientific">Peredibacter starrii</name>
    <dbReference type="NCBI Taxonomy" id="28202"/>
    <lineage>
        <taxon>Bacteria</taxon>
        <taxon>Pseudomonadati</taxon>
        <taxon>Bdellovibrionota</taxon>
        <taxon>Bacteriovoracia</taxon>
        <taxon>Bacteriovoracales</taxon>
        <taxon>Bacteriovoracaceae</taxon>
        <taxon>Peredibacter</taxon>
    </lineage>
</organism>
<dbReference type="GO" id="GO:0019646">
    <property type="term" value="P:aerobic electron transport chain"/>
    <property type="evidence" value="ECO:0007669"/>
    <property type="project" value="InterPro"/>
</dbReference>
<dbReference type="Proteomes" id="UP001324634">
    <property type="component" value="Chromosome"/>
</dbReference>
<evidence type="ECO:0000259" key="9">
    <source>
        <dbReference type="PROSITE" id="PS50253"/>
    </source>
</evidence>
<name>A0AAX4HKQ3_9BACT</name>
<feature type="transmembrane region" description="Helical" evidence="8">
    <location>
        <begin position="12"/>
        <end position="37"/>
    </location>
</feature>
<dbReference type="InterPro" id="IPR013833">
    <property type="entry name" value="Cyt_c_oxidase_su3_a-hlx"/>
</dbReference>
<keyword evidence="6 8" id="KW-0472">Membrane</keyword>
<dbReference type="Pfam" id="PF00510">
    <property type="entry name" value="COX3"/>
    <property type="match status" value="1"/>
</dbReference>
<sequence length="185" mass="21504">MMKNPANEYKRFQNTVAMTVTLITFGMLFGTLFLGYFLARFNAPTWPPVEIENMPKLLPFLSTLVMALSSYTYFKMEKEEEKRKTFWWATFGLGILFLVLQYVLWNALAASGILVSNGQVPSMVYGFTWLHAGHIVVALMTLLYLGRYIFRRPEELTEAKLVNVGKFWHFLGVIWLLMYLMLFVL</sequence>
<evidence type="ECO:0000256" key="2">
    <source>
        <dbReference type="ARBA" id="ARBA00010581"/>
    </source>
</evidence>
<evidence type="ECO:0000256" key="5">
    <source>
        <dbReference type="ARBA" id="ARBA00022989"/>
    </source>
</evidence>